<comment type="caution">
    <text evidence="1">The sequence shown here is derived from an EMBL/GenBank/DDBJ whole genome shotgun (WGS) entry which is preliminary data.</text>
</comment>
<organism evidence="1 2">
    <name type="scientific">Ensete ventricosum</name>
    <name type="common">Abyssinian banana</name>
    <name type="synonym">Musa ensete</name>
    <dbReference type="NCBI Taxonomy" id="4639"/>
    <lineage>
        <taxon>Eukaryota</taxon>
        <taxon>Viridiplantae</taxon>
        <taxon>Streptophyta</taxon>
        <taxon>Embryophyta</taxon>
        <taxon>Tracheophyta</taxon>
        <taxon>Spermatophyta</taxon>
        <taxon>Magnoliopsida</taxon>
        <taxon>Liliopsida</taxon>
        <taxon>Zingiberales</taxon>
        <taxon>Musaceae</taxon>
        <taxon>Ensete</taxon>
    </lineage>
</organism>
<dbReference type="Proteomes" id="UP001222027">
    <property type="component" value="Unassembled WGS sequence"/>
</dbReference>
<dbReference type="AlphaFoldDB" id="A0AAV8Q897"/>
<sequence length="97" mass="10616">MQQLFCHHLQEGPSSTASILLHKLPESDVRINTEAFDLSLIQGGSGRCPSLIFSSATATAEQRNNELQACHRATPSHRALKSLPSSTIRFLVDMLEA</sequence>
<gene>
    <name evidence="1" type="ORF">OPV22_019696</name>
</gene>
<evidence type="ECO:0000313" key="1">
    <source>
        <dbReference type="EMBL" id="KAJ8475969.1"/>
    </source>
</evidence>
<name>A0AAV8Q897_ENSVE</name>
<reference evidence="1 2" key="1">
    <citation type="submission" date="2022-12" db="EMBL/GenBank/DDBJ databases">
        <title>Chromosome-scale assembly of the Ensete ventricosum genome.</title>
        <authorList>
            <person name="Dussert Y."/>
            <person name="Stocks J."/>
            <person name="Wendawek A."/>
            <person name="Woldeyes F."/>
            <person name="Nichols R.A."/>
            <person name="Borrell J.S."/>
        </authorList>
    </citation>
    <scope>NUCLEOTIDE SEQUENCE [LARGE SCALE GENOMIC DNA]</scope>
    <source>
        <strain evidence="2">cv. Maze</strain>
        <tissue evidence="1">Seeds</tissue>
    </source>
</reference>
<evidence type="ECO:0000313" key="2">
    <source>
        <dbReference type="Proteomes" id="UP001222027"/>
    </source>
</evidence>
<proteinExistence type="predicted"/>
<keyword evidence="2" id="KW-1185">Reference proteome</keyword>
<dbReference type="EMBL" id="JAQQAF010000006">
    <property type="protein sequence ID" value="KAJ8475969.1"/>
    <property type="molecule type" value="Genomic_DNA"/>
</dbReference>
<protein>
    <submittedName>
        <fullName evidence="1">Uncharacterized protein</fullName>
    </submittedName>
</protein>
<accession>A0AAV8Q897</accession>